<accession>A0A0L0HTE8</accession>
<dbReference type="InParanoid" id="A0A0L0HTE8"/>
<dbReference type="GO" id="GO:0003729">
    <property type="term" value="F:mRNA binding"/>
    <property type="evidence" value="ECO:0007669"/>
    <property type="project" value="TreeGrafter"/>
</dbReference>
<feature type="compositionally biased region" description="Basic and acidic residues" evidence="2">
    <location>
        <begin position="664"/>
        <end position="675"/>
    </location>
</feature>
<evidence type="ECO:0000256" key="1">
    <source>
        <dbReference type="PROSITE-ProRule" id="PRU00708"/>
    </source>
</evidence>
<dbReference type="PANTHER" id="PTHR47938:SF35">
    <property type="entry name" value="PENTATRICOPEPTIDE REPEAT-CONTAINING PROTEIN 4, MITOCHONDRIAL-RELATED"/>
    <property type="match status" value="1"/>
</dbReference>
<feature type="region of interest" description="Disordered" evidence="2">
    <location>
        <begin position="639"/>
        <end position="713"/>
    </location>
</feature>
<evidence type="ECO:0000313" key="3">
    <source>
        <dbReference type="EMBL" id="KND04139.1"/>
    </source>
</evidence>
<dbReference type="EMBL" id="KQ257451">
    <property type="protein sequence ID" value="KND04139.1"/>
    <property type="molecule type" value="Genomic_DNA"/>
</dbReference>
<dbReference type="PROSITE" id="PS51375">
    <property type="entry name" value="PPR"/>
    <property type="match status" value="1"/>
</dbReference>
<dbReference type="RefSeq" id="XP_016612178.1">
    <property type="nucleotide sequence ID" value="XM_016749891.1"/>
</dbReference>
<dbReference type="OrthoDB" id="185373at2759"/>
<keyword evidence="4" id="KW-1185">Reference proteome</keyword>
<organism evidence="3 4">
    <name type="scientific">Spizellomyces punctatus (strain DAOM BR117)</name>
    <dbReference type="NCBI Taxonomy" id="645134"/>
    <lineage>
        <taxon>Eukaryota</taxon>
        <taxon>Fungi</taxon>
        <taxon>Fungi incertae sedis</taxon>
        <taxon>Chytridiomycota</taxon>
        <taxon>Chytridiomycota incertae sedis</taxon>
        <taxon>Chytridiomycetes</taxon>
        <taxon>Spizellomycetales</taxon>
        <taxon>Spizellomycetaceae</taxon>
        <taxon>Spizellomyces</taxon>
    </lineage>
</organism>
<dbReference type="AlphaFoldDB" id="A0A0L0HTE8"/>
<feature type="compositionally biased region" description="Basic and acidic residues" evidence="2">
    <location>
        <begin position="639"/>
        <end position="653"/>
    </location>
</feature>
<sequence>MNTTRSLPFLFSRTPCICQIIHPTCRRTPLRFFLRKPDRFKFVTNELALPKERRISKSDLPPLDTPSEVEADVPTKGEKLEWYNDPFYLRVRVEKLLKNGDEDTAVDLVDRHRGAANAEVFGTLIAGLGRRGNYKKAVKAFREMRRRRIKPTPHSYTALLNAYAQAAYGPLDATARSNCLRDARELWESMEDRTAVHLNAMLNVCTACSSEGGWDLGWNIYRESVPEKGQRDAQAPPPDVITFTIMLRMCAKLGGNDGLDAAMRIWTDVRAVLDRIQPAAAKKKGGKSGVRALAVDDRLLSALLLTCIRAEDKLRVVKGLEFVDEYLDLPVDSDSPTTQQSNGGKISLNTPLLYHLIHLASRLREPALAVRWFKIASSRDVPADEGVYSALIGLLISVGDLEQAWQIVQSADTFRPALGLRVCAAAVRKSGEDSKMWVTRAEEFTDSIKSASVGRQTGIHDLQSLVNLAEIYVAAGRRKDAWDVLERERSNLIDVTRKKLERSVTAAAPLLSEEALGNPSLDGITEMNGKTSALLSRSQRQQSELQTRIKALNLAHELCSELKRQTSNRSERMRFSLIDRQIQEVLGIFEMVDSEAQRLRTNAIEGRKRLEKVRGEGYKLVGREKGPADTTGEGYRVVGREGEHADGKDDIHGKTRKNLSRSNAPERSRIRELNDRNTGVPVAAIRGSGGRNHGYRNRRSEGTSRSGRKKTEQ</sequence>
<evidence type="ECO:0000256" key="2">
    <source>
        <dbReference type="SAM" id="MobiDB-lite"/>
    </source>
</evidence>
<dbReference type="NCBIfam" id="TIGR00756">
    <property type="entry name" value="PPR"/>
    <property type="match status" value="1"/>
</dbReference>
<proteinExistence type="predicted"/>
<dbReference type="VEuPathDB" id="FungiDB:SPPG_01574"/>
<gene>
    <name evidence="3" type="ORF">SPPG_01574</name>
</gene>
<dbReference type="Proteomes" id="UP000053201">
    <property type="component" value="Unassembled WGS sequence"/>
</dbReference>
<dbReference type="Pfam" id="PF13041">
    <property type="entry name" value="PPR_2"/>
    <property type="match status" value="1"/>
</dbReference>
<dbReference type="InterPro" id="IPR002885">
    <property type="entry name" value="PPR_rpt"/>
</dbReference>
<dbReference type="GeneID" id="27685226"/>
<feature type="repeat" description="PPR" evidence="1">
    <location>
        <begin position="117"/>
        <end position="151"/>
    </location>
</feature>
<dbReference type="Gene3D" id="1.25.40.10">
    <property type="entry name" value="Tetratricopeptide repeat domain"/>
    <property type="match status" value="2"/>
</dbReference>
<dbReference type="PANTHER" id="PTHR47938">
    <property type="entry name" value="RESPIRATORY COMPLEX I CHAPERONE (CIA84), PUTATIVE (AFU_ORTHOLOGUE AFUA_2G06020)-RELATED"/>
    <property type="match status" value="1"/>
</dbReference>
<dbReference type="InterPro" id="IPR011990">
    <property type="entry name" value="TPR-like_helical_dom_sf"/>
</dbReference>
<evidence type="ECO:0000313" key="4">
    <source>
        <dbReference type="Proteomes" id="UP000053201"/>
    </source>
</evidence>
<reference evidence="3 4" key="1">
    <citation type="submission" date="2009-08" db="EMBL/GenBank/DDBJ databases">
        <title>The Genome Sequence of Spizellomyces punctatus strain DAOM BR117.</title>
        <authorList>
            <consortium name="The Broad Institute Genome Sequencing Platform"/>
            <person name="Russ C."/>
            <person name="Cuomo C."/>
            <person name="Shea T."/>
            <person name="Young S.K."/>
            <person name="Zeng Q."/>
            <person name="Koehrsen M."/>
            <person name="Haas B."/>
            <person name="Borodovsky M."/>
            <person name="Guigo R."/>
            <person name="Alvarado L."/>
            <person name="Berlin A."/>
            <person name="Bochicchio J."/>
            <person name="Borenstein D."/>
            <person name="Chapman S."/>
            <person name="Chen Z."/>
            <person name="Engels R."/>
            <person name="Freedman E."/>
            <person name="Gellesch M."/>
            <person name="Goldberg J."/>
            <person name="Griggs A."/>
            <person name="Gujja S."/>
            <person name="Heiman D."/>
            <person name="Hepburn T."/>
            <person name="Howarth C."/>
            <person name="Jen D."/>
            <person name="Larson L."/>
            <person name="Lewis B."/>
            <person name="Mehta T."/>
            <person name="Park D."/>
            <person name="Pearson M."/>
            <person name="Roberts A."/>
            <person name="Saif S."/>
            <person name="Shenoy N."/>
            <person name="Sisk P."/>
            <person name="Stolte C."/>
            <person name="Sykes S."/>
            <person name="Thomson T."/>
            <person name="Walk T."/>
            <person name="White J."/>
            <person name="Yandava C."/>
            <person name="Burger G."/>
            <person name="Gray M.W."/>
            <person name="Holland P.W.H."/>
            <person name="King N."/>
            <person name="Lang F.B.F."/>
            <person name="Roger A.J."/>
            <person name="Ruiz-Trillo I."/>
            <person name="Lander E."/>
            <person name="Nusbaum C."/>
        </authorList>
    </citation>
    <scope>NUCLEOTIDE SEQUENCE [LARGE SCALE GENOMIC DNA]</scope>
    <source>
        <strain evidence="3 4">DAOM BR117</strain>
    </source>
</reference>
<name>A0A0L0HTE8_SPIPD</name>
<protein>
    <submittedName>
        <fullName evidence="3">Pentatricopeptide repeat domain-containing protein</fullName>
    </submittedName>
</protein>